<evidence type="ECO:0000256" key="15">
    <source>
        <dbReference type="SAM" id="Phobius"/>
    </source>
</evidence>
<evidence type="ECO:0000256" key="6">
    <source>
        <dbReference type="ARBA" id="ARBA00022741"/>
    </source>
</evidence>
<keyword evidence="15" id="KW-0812">Transmembrane</keyword>
<dbReference type="InterPro" id="IPR000719">
    <property type="entry name" value="Prot_kinase_dom"/>
</dbReference>
<dbReference type="InterPro" id="IPR036426">
    <property type="entry name" value="Bulb-type_lectin_dom_sf"/>
</dbReference>
<dbReference type="EC" id="2.7.11.1" evidence="13"/>
<proteinExistence type="inferred from homology"/>
<evidence type="ECO:0000313" key="20">
    <source>
        <dbReference type="Proteomes" id="UP000813463"/>
    </source>
</evidence>
<keyword evidence="9" id="KW-1015">Disulfide bond</keyword>
<keyword evidence="2" id="KW-1003">Cell membrane</keyword>
<feature type="transmembrane region" description="Helical" evidence="15">
    <location>
        <begin position="418"/>
        <end position="442"/>
    </location>
</feature>
<keyword evidence="20" id="KW-1185">Reference proteome</keyword>
<comment type="catalytic activity">
    <reaction evidence="12 13">
        <text>L-seryl-[protein] + ATP = O-phospho-L-seryl-[protein] + ADP + H(+)</text>
        <dbReference type="Rhea" id="RHEA:17989"/>
        <dbReference type="Rhea" id="RHEA-COMP:9863"/>
        <dbReference type="Rhea" id="RHEA-COMP:11604"/>
        <dbReference type="ChEBI" id="CHEBI:15378"/>
        <dbReference type="ChEBI" id="CHEBI:29999"/>
        <dbReference type="ChEBI" id="CHEBI:30616"/>
        <dbReference type="ChEBI" id="CHEBI:83421"/>
        <dbReference type="ChEBI" id="CHEBI:456216"/>
        <dbReference type="EC" id="2.7.11.1"/>
    </reaction>
</comment>
<evidence type="ECO:0000256" key="12">
    <source>
        <dbReference type="ARBA" id="ARBA00048679"/>
    </source>
</evidence>
<keyword evidence="5 16" id="KW-0732">Signal</keyword>
<evidence type="ECO:0000256" key="8">
    <source>
        <dbReference type="ARBA" id="ARBA00022840"/>
    </source>
</evidence>
<dbReference type="OrthoDB" id="4062651at2759"/>
<dbReference type="RefSeq" id="XP_021858201.1">
    <property type="nucleotide sequence ID" value="XM_022002509.2"/>
</dbReference>
<keyword evidence="15" id="KW-0472">Membrane</keyword>
<evidence type="ECO:0000256" key="14">
    <source>
        <dbReference type="PROSITE-ProRule" id="PRU10141"/>
    </source>
</evidence>
<dbReference type="GO" id="GO:0005524">
    <property type="term" value="F:ATP binding"/>
    <property type="evidence" value="ECO:0007669"/>
    <property type="project" value="UniProtKB-UniRule"/>
</dbReference>
<dbReference type="InterPro" id="IPR008271">
    <property type="entry name" value="Ser/Thr_kinase_AS"/>
</dbReference>
<keyword evidence="10" id="KW-0325">Glycoprotein</keyword>
<dbReference type="SUPFAM" id="SSF51110">
    <property type="entry name" value="alpha-D-mannose-specific plant lectins"/>
    <property type="match status" value="1"/>
</dbReference>
<evidence type="ECO:0000256" key="16">
    <source>
        <dbReference type="SAM" id="SignalP"/>
    </source>
</evidence>
<dbReference type="CDD" id="cd00028">
    <property type="entry name" value="B_lectin"/>
    <property type="match status" value="1"/>
</dbReference>
<dbReference type="Gene3D" id="3.30.200.20">
    <property type="entry name" value="Phosphorylase Kinase, domain 1"/>
    <property type="match status" value="1"/>
</dbReference>
<dbReference type="PROSITE" id="PS00108">
    <property type="entry name" value="PROTEIN_KINASE_ST"/>
    <property type="match status" value="1"/>
</dbReference>
<keyword evidence="8 13" id="KW-0067">ATP-binding</keyword>
<dbReference type="FunFam" id="3.30.200.20:FF:000162">
    <property type="entry name" value="Adenine nucleotide alpha hydrolase-like domain kinase"/>
    <property type="match status" value="1"/>
</dbReference>
<dbReference type="GO" id="GO:0004674">
    <property type="term" value="F:protein serine/threonine kinase activity"/>
    <property type="evidence" value="ECO:0007669"/>
    <property type="project" value="UniProtKB-KW"/>
</dbReference>
<dbReference type="PANTHER" id="PTHR27002">
    <property type="entry name" value="RECEPTOR-LIKE SERINE/THREONINE-PROTEIN KINASE SD1-8"/>
    <property type="match status" value="1"/>
</dbReference>
<keyword evidence="15" id="KW-1133">Transmembrane helix</keyword>
<keyword evidence="4 13" id="KW-0808">Transferase</keyword>
<dbReference type="SMART" id="SM00108">
    <property type="entry name" value="B_lectin"/>
    <property type="match status" value="1"/>
</dbReference>
<evidence type="ECO:0000256" key="3">
    <source>
        <dbReference type="ARBA" id="ARBA00022527"/>
    </source>
</evidence>
<dbReference type="Proteomes" id="UP000813463">
    <property type="component" value="Chromosome 3"/>
</dbReference>
<dbReference type="InterPro" id="IPR011009">
    <property type="entry name" value="Kinase-like_dom_sf"/>
</dbReference>
<dbReference type="Gene3D" id="2.90.10.10">
    <property type="entry name" value="Bulb-type lectin domain"/>
    <property type="match status" value="1"/>
</dbReference>
<dbReference type="PANTHER" id="PTHR27002:SF926">
    <property type="entry name" value="OS07G0535800 PROTEIN"/>
    <property type="match status" value="1"/>
</dbReference>
<dbReference type="InterPro" id="IPR024171">
    <property type="entry name" value="SRK-like_kinase"/>
</dbReference>
<dbReference type="Gene3D" id="1.10.510.10">
    <property type="entry name" value="Transferase(Phosphotransferase) domain 1"/>
    <property type="match status" value="1"/>
</dbReference>
<dbReference type="AlphaFoldDB" id="A0A9R0IZ13"/>
<feature type="domain" description="Protein kinase" evidence="17">
    <location>
        <begin position="539"/>
        <end position="820"/>
    </location>
</feature>
<feature type="signal peptide" evidence="16">
    <location>
        <begin position="1"/>
        <end position="23"/>
    </location>
</feature>
<dbReference type="SMART" id="SM00473">
    <property type="entry name" value="PAN_AP"/>
    <property type="match status" value="1"/>
</dbReference>
<dbReference type="PROSITE" id="PS50927">
    <property type="entry name" value="BULB_LECTIN"/>
    <property type="match status" value="1"/>
</dbReference>
<feature type="binding site" evidence="14">
    <location>
        <position position="567"/>
    </location>
    <ligand>
        <name>ATP</name>
        <dbReference type="ChEBI" id="CHEBI:30616"/>
    </ligand>
</feature>
<gene>
    <name evidence="21" type="primary">LOC110797392</name>
</gene>
<keyword evidence="7 13" id="KW-0418">Kinase</keyword>
<comment type="similarity">
    <text evidence="13">Belongs to the protein kinase superfamily. Ser/Thr protein kinase family.</text>
</comment>
<dbReference type="PIRSF" id="PIRSF000641">
    <property type="entry name" value="SRK"/>
    <property type="match status" value="1"/>
</dbReference>
<keyword evidence="3 13" id="KW-0723">Serine/threonine-protein kinase</keyword>
<accession>A0A9R0IZ13</accession>
<dbReference type="PROSITE" id="PS50011">
    <property type="entry name" value="PROTEIN_KINASE_DOM"/>
    <property type="match status" value="1"/>
</dbReference>
<reference evidence="20" key="1">
    <citation type="journal article" date="2021" name="Nat. Commun.">
        <title>Genomic analyses provide insights into spinach domestication and the genetic basis of agronomic traits.</title>
        <authorList>
            <person name="Cai X."/>
            <person name="Sun X."/>
            <person name="Xu C."/>
            <person name="Sun H."/>
            <person name="Wang X."/>
            <person name="Ge C."/>
            <person name="Zhang Z."/>
            <person name="Wang Q."/>
            <person name="Fei Z."/>
            <person name="Jiao C."/>
            <person name="Wang Q."/>
        </authorList>
    </citation>
    <scope>NUCLEOTIDE SEQUENCE [LARGE SCALE GENOMIC DNA]</scope>
    <source>
        <strain evidence="20">cv. Varoflay</strain>
    </source>
</reference>
<keyword evidence="6 13" id="KW-0547">Nucleotide-binding</keyword>
<dbReference type="InterPro" id="IPR001245">
    <property type="entry name" value="Ser-Thr/Tyr_kinase_cat_dom"/>
</dbReference>
<dbReference type="SMART" id="SM00220">
    <property type="entry name" value="S_TKc"/>
    <property type="match status" value="1"/>
</dbReference>
<comment type="catalytic activity">
    <reaction evidence="11 13">
        <text>L-threonyl-[protein] + ATP = O-phospho-L-threonyl-[protein] + ADP + H(+)</text>
        <dbReference type="Rhea" id="RHEA:46608"/>
        <dbReference type="Rhea" id="RHEA-COMP:11060"/>
        <dbReference type="Rhea" id="RHEA-COMP:11605"/>
        <dbReference type="ChEBI" id="CHEBI:15378"/>
        <dbReference type="ChEBI" id="CHEBI:30013"/>
        <dbReference type="ChEBI" id="CHEBI:30616"/>
        <dbReference type="ChEBI" id="CHEBI:61977"/>
        <dbReference type="ChEBI" id="CHEBI:456216"/>
        <dbReference type="EC" id="2.7.11.1"/>
    </reaction>
</comment>
<dbReference type="InterPro" id="IPR003609">
    <property type="entry name" value="Pan_app"/>
</dbReference>
<dbReference type="Pfam" id="PF01453">
    <property type="entry name" value="B_lectin"/>
    <property type="match status" value="1"/>
</dbReference>
<feature type="domain" description="Bulb-type lectin" evidence="18">
    <location>
        <begin position="25"/>
        <end position="159"/>
    </location>
</feature>
<dbReference type="FunFam" id="1.10.510.10:FF:000060">
    <property type="entry name" value="G-type lectin S-receptor-like serine/threonine-protein kinase"/>
    <property type="match status" value="1"/>
</dbReference>
<dbReference type="KEGG" id="soe:110797392"/>
<dbReference type="Pfam" id="PF07714">
    <property type="entry name" value="PK_Tyr_Ser-Thr"/>
    <property type="match status" value="1"/>
</dbReference>
<protein>
    <recommendedName>
        <fullName evidence="13">Receptor-like serine/threonine-protein kinase</fullName>
        <ecNumber evidence="13">2.7.11.1</ecNumber>
    </recommendedName>
</protein>
<dbReference type="PROSITE" id="PS00107">
    <property type="entry name" value="PROTEIN_KINASE_ATP"/>
    <property type="match status" value="1"/>
</dbReference>
<feature type="chain" id="PRO_5040427648" description="Receptor-like serine/threonine-protein kinase" evidence="16">
    <location>
        <begin position="24"/>
        <end position="862"/>
    </location>
</feature>
<dbReference type="InterPro" id="IPR001480">
    <property type="entry name" value="Bulb-type_lectin_dom"/>
</dbReference>
<sequence>MALRKESIFWCFCFCYCIISSYSETDTLKQGNQLKDGDYLVSTGKVFTLGFFNPQEEKIIGYFNPESTKNRYIGIWYTYDKAKRPIWIANRNKPISRTSGVLTIDRNNGDFKILDKDLMQMLLKPNEEGGSRRVAAVLTDTGNFVVKEVNPDGSTGNKTLWQSFDYPTNTLLLGMKLGLNFKTGQKWSLTSSVSDKLPTMGPFTLGIDPNSSRQLTMWMRGEIKWRSGIWQKGKFPNLKDDLFKFDYVSNDEDTYFTLSVENVWDVVDFPMYQLDWKGAILIYDNPCSSRSQYTQYSDGSGFPLTSVVECRHKNYQPGCVNHHKLSECRNNRWFDSSRGYVLSEGFKYDKRNHILGVADCEDKCLSNCSCVAYASIYPNGTGCELWSNISHLQEDGYAHTSHRMLYLQRQINREEERGFWWVWLIVATFSFLLLIVLAWLCYHTQRELLKLARFFHLLGVIVHQSITEYLEYLYDRLQSSLETAGERQREENMSLAELGCSSAAGHSKRLQRKKKLTIGKNNHGIQVFSFKSMIQATDNFTSNRLGQGGYGIVYKGILADNQEIAIKRLSRTSKQGRLEFMNEVKLVAKLQHTNLVKLIGCCIEQGEKILVYEYMPNKSLDYFLFDSGRKMLLDWKKRFNIIEGVAQGLLYLHKYSRLKIIHRDLKTGNILLDQDMNPKISDFGMARLFQNDESGANTNRVVGTIGYMSPEYAYDGYVSVKSDVFSFGILVLEIITSKKNNGSYCSNRTLNLIGYAWELWTENRGSELIDQTSISGNRDHQEQEEEAMKCINVGLLCVQENPADRPTMSTVVNMITNEGYQLPQPKKPAFFLSKGLLQTDHPNYDLEQGSLNNASISDMEAR</sequence>
<dbReference type="GO" id="GO:0005886">
    <property type="term" value="C:plasma membrane"/>
    <property type="evidence" value="ECO:0007669"/>
    <property type="project" value="UniProtKB-SubCell"/>
</dbReference>
<dbReference type="CDD" id="cd14066">
    <property type="entry name" value="STKc_IRAK"/>
    <property type="match status" value="1"/>
</dbReference>
<evidence type="ECO:0000256" key="2">
    <source>
        <dbReference type="ARBA" id="ARBA00022475"/>
    </source>
</evidence>
<feature type="domain" description="Apple" evidence="19">
    <location>
        <begin position="328"/>
        <end position="411"/>
    </location>
</feature>
<evidence type="ECO:0000259" key="19">
    <source>
        <dbReference type="PROSITE" id="PS50948"/>
    </source>
</evidence>
<evidence type="ECO:0000313" key="21">
    <source>
        <dbReference type="RefSeq" id="XP_021858201.1"/>
    </source>
</evidence>
<reference evidence="21" key="2">
    <citation type="submission" date="2025-08" db="UniProtKB">
        <authorList>
            <consortium name="RefSeq"/>
        </authorList>
    </citation>
    <scope>IDENTIFICATION</scope>
    <source>
        <tissue evidence="21">Leaf</tissue>
    </source>
</reference>
<evidence type="ECO:0000256" key="10">
    <source>
        <dbReference type="ARBA" id="ARBA00023180"/>
    </source>
</evidence>
<evidence type="ECO:0000256" key="4">
    <source>
        <dbReference type="ARBA" id="ARBA00022679"/>
    </source>
</evidence>
<evidence type="ECO:0000256" key="5">
    <source>
        <dbReference type="ARBA" id="ARBA00022729"/>
    </source>
</evidence>
<evidence type="ECO:0000256" key="1">
    <source>
        <dbReference type="ARBA" id="ARBA00004251"/>
    </source>
</evidence>
<dbReference type="Pfam" id="PF08276">
    <property type="entry name" value="PAN_2"/>
    <property type="match status" value="1"/>
</dbReference>
<name>A0A9R0IZ13_SPIOL</name>
<evidence type="ECO:0000256" key="7">
    <source>
        <dbReference type="ARBA" id="ARBA00022777"/>
    </source>
</evidence>
<organism evidence="20 21">
    <name type="scientific">Spinacia oleracea</name>
    <name type="common">Spinach</name>
    <dbReference type="NCBI Taxonomy" id="3562"/>
    <lineage>
        <taxon>Eukaryota</taxon>
        <taxon>Viridiplantae</taxon>
        <taxon>Streptophyta</taxon>
        <taxon>Embryophyta</taxon>
        <taxon>Tracheophyta</taxon>
        <taxon>Spermatophyta</taxon>
        <taxon>Magnoliopsida</taxon>
        <taxon>eudicotyledons</taxon>
        <taxon>Gunneridae</taxon>
        <taxon>Pentapetalae</taxon>
        <taxon>Caryophyllales</taxon>
        <taxon>Chenopodiaceae</taxon>
        <taxon>Chenopodioideae</taxon>
        <taxon>Anserineae</taxon>
        <taxon>Spinacia</taxon>
    </lineage>
</organism>
<dbReference type="InterPro" id="IPR017441">
    <property type="entry name" value="Protein_kinase_ATP_BS"/>
</dbReference>
<evidence type="ECO:0000259" key="18">
    <source>
        <dbReference type="PROSITE" id="PS50927"/>
    </source>
</evidence>
<evidence type="ECO:0000256" key="11">
    <source>
        <dbReference type="ARBA" id="ARBA00047899"/>
    </source>
</evidence>
<evidence type="ECO:0000259" key="17">
    <source>
        <dbReference type="PROSITE" id="PS50011"/>
    </source>
</evidence>
<dbReference type="PROSITE" id="PS50948">
    <property type="entry name" value="PAN"/>
    <property type="match status" value="1"/>
</dbReference>
<evidence type="ECO:0000256" key="13">
    <source>
        <dbReference type="PIRNR" id="PIRNR000641"/>
    </source>
</evidence>
<evidence type="ECO:0000256" key="9">
    <source>
        <dbReference type="ARBA" id="ARBA00023157"/>
    </source>
</evidence>
<comment type="subcellular location">
    <subcellularLocation>
        <location evidence="1">Cell membrane</location>
        <topology evidence="1">Single-pass type I membrane protein</topology>
    </subcellularLocation>
</comment>
<dbReference type="SUPFAM" id="SSF56112">
    <property type="entry name" value="Protein kinase-like (PK-like)"/>
    <property type="match status" value="1"/>
</dbReference>
<dbReference type="GeneID" id="110797392"/>